<evidence type="ECO:0000313" key="1">
    <source>
        <dbReference type="EMBL" id="MEC4294029.1"/>
    </source>
</evidence>
<accession>A0ABU6IW28</accession>
<keyword evidence="2" id="KW-1185">Reference proteome</keyword>
<evidence type="ECO:0008006" key="3">
    <source>
        <dbReference type="Google" id="ProtNLM"/>
    </source>
</evidence>
<reference evidence="1 2" key="1">
    <citation type="submission" date="2024-01" db="EMBL/GenBank/DDBJ databases">
        <title>novel species in genus Adlercreutzia.</title>
        <authorList>
            <person name="Liu X."/>
        </authorList>
    </citation>
    <scope>NUCLEOTIDE SEQUENCE [LARGE SCALE GENOMIC DNA]</scope>
    <source>
        <strain evidence="1 2">R22</strain>
    </source>
</reference>
<dbReference type="RefSeq" id="WP_326454269.1">
    <property type="nucleotide sequence ID" value="NZ_JAYMFH010000001.1"/>
</dbReference>
<name>A0ABU6IW28_9ACTN</name>
<comment type="caution">
    <text evidence="1">The sequence shown here is derived from an EMBL/GenBank/DDBJ whole genome shotgun (WGS) entry which is preliminary data.</text>
</comment>
<gene>
    <name evidence="1" type="ORF">VJ920_01730</name>
</gene>
<dbReference type="Proteomes" id="UP001343724">
    <property type="component" value="Unassembled WGS sequence"/>
</dbReference>
<protein>
    <recommendedName>
        <fullName evidence="3">MmcB family DNA repair protein</fullName>
    </recommendedName>
</protein>
<proteinExistence type="predicted"/>
<organism evidence="1 2">
    <name type="scientific">Adlercreutzia shanghongiae</name>
    <dbReference type="NCBI Taxonomy" id="3111773"/>
    <lineage>
        <taxon>Bacteria</taxon>
        <taxon>Bacillati</taxon>
        <taxon>Actinomycetota</taxon>
        <taxon>Coriobacteriia</taxon>
        <taxon>Eggerthellales</taxon>
        <taxon>Eggerthellaceae</taxon>
        <taxon>Adlercreutzia</taxon>
    </lineage>
</organism>
<dbReference type="EMBL" id="JAYMFH010000001">
    <property type="protein sequence ID" value="MEC4294029.1"/>
    <property type="molecule type" value="Genomic_DNA"/>
</dbReference>
<evidence type="ECO:0000313" key="2">
    <source>
        <dbReference type="Proteomes" id="UP001343724"/>
    </source>
</evidence>
<sequence>MADKITARDVRELLRKRFDPNRYSVMEEVCSATGEMRMRRLDMVVVSSWPSDGYSIEGIEIKVSKSDLKRELENPQKHNVFFGDIDFFSLAAPREVITMSLIPEKWGVYEVYEDGKGELRLKCKRRPIALSDEPKKGVSLPFFASIVRNLHAESPSNRVIQDAERRGYEKGRDDAVSGWELRLAREQIRRQNEELAAFRAHYFIDGRYPGIALKDRAKKLAAMDRLSHLPSTVANLRILSNELGKMADLIGGDADGGR</sequence>